<feature type="domain" description="Glycoside hydrolase family 38 central" evidence="5">
    <location>
        <begin position="515"/>
        <end position="593"/>
    </location>
</feature>
<keyword evidence="2" id="KW-0479">Metal-binding</keyword>
<dbReference type="GO" id="GO:0006013">
    <property type="term" value="P:mannose metabolic process"/>
    <property type="evidence" value="ECO:0007669"/>
    <property type="project" value="InterPro"/>
</dbReference>
<dbReference type="Pfam" id="PF22907">
    <property type="entry name" value="Ams1-like_1st"/>
    <property type="match status" value="1"/>
</dbReference>
<dbReference type="Gene3D" id="2.70.98.30">
    <property type="entry name" value="Golgi alpha-mannosidase II, domain 4"/>
    <property type="match status" value="1"/>
</dbReference>
<evidence type="ECO:0000256" key="1">
    <source>
        <dbReference type="ARBA" id="ARBA00009792"/>
    </source>
</evidence>
<dbReference type="PANTHER" id="PTHR46017">
    <property type="entry name" value="ALPHA-MANNOSIDASE 2C1"/>
    <property type="match status" value="1"/>
</dbReference>
<comment type="similarity">
    <text evidence="1">Belongs to the glycosyl hydrolase 38 family.</text>
</comment>
<dbReference type="InterPro" id="IPR000602">
    <property type="entry name" value="Glyco_hydro_38_N"/>
</dbReference>
<comment type="caution">
    <text evidence="6">The sequence shown here is derived from an EMBL/GenBank/DDBJ whole genome shotgun (WGS) entry which is preliminary data.</text>
</comment>
<evidence type="ECO:0000256" key="3">
    <source>
        <dbReference type="ARBA" id="ARBA00022801"/>
    </source>
</evidence>
<dbReference type="CDD" id="cd10789">
    <property type="entry name" value="GH38N_AMII_ER_cytosolic"/>
    <property type="match status" value="1"/>
</dbReference>
<dbReference type="GO" id="GO:0030246">
    <property type="term" value="F:carbohydrate binding"/>
    <property type="evidence" value="ECO:0007669"/>
    <property type="project" value="InterPro"/>
</dbReference>
<evidence type="ECO:0000256" key="2">
    <source>
        <dbReference type="ARBA" id="ARBA00022723"/>
    </source>
</evidence>
<reference evidence="6" key="1">
    <citation type="submission" date="2020-10" db="EMBL/GenBank/DDBJ databases">
        <authorList>
            <person name="Gilroy R."/>
        </authorList>
    </citation>
    <scope>NUCLEOTIDE SEQUENCE</scope>
    <source>
        <strain evidence="6">ChiGjej1B1-24693</strain>
    </source>
</reference>
<protein>
    <submittedName>
        <fullName evidence="6">Alpha-mannosidase</fullName>
    </submittedName>
</protein>
<dbReference type="InterPro" id="IPR041147">
    <property type="entry name" value="GH38_C"/>
</dbReference>
<keyword evidence="4" id="KW-0326">Glycosidase</keyword>
<dbReference type="Pfam" id="PF09261">
    <property type="entry name" value="Alpha-mann_mid"/>
    <property type="match status" value="1"/>
</dbReference>
<dbReference type="InterPro" id="IPR027291">
    <property type="entry name" value="Glyco_hydro_38_N_sf"/>
</dbReference>
<dbReference type="GO" id="GO:0004559">
    <property type="term" value="F:alpha-mannosidase activity"/>
    <property type="evidence" value="ECO:0007669"/>
    <property type="project" value="InterPro"/>
</dbReference>
<dbReference type="SUPFAM" id="SSF88713">
    <property type="entry name" value="Glycoside hydrolase/deacetylase"/>
    <property type="match status" value="1"/>
</dbReference>
<dbReference type="InterPro" id="IPR011330">
    <property type="entry name" value="Glyco_hydro/deAcase_b/a-brl"/>
</dbReference>
<dbReference type="SUPFAM" id="SSF74650">
    <property type="entry name" value="Galactose mutarotase-like"/>
    <property type="match status" value="1"/>
</dbReference>
<dbReference type="Gene3D" id="1.20.1270.50">
    <property type="entry name" value="Glycoside hydrolase family 38, central domain"/>
    <property type="match status" value="1"/>
</dbReference>
<sequence>MHDDRQQTEQRLHRVLTRRLPHALYRQTGIEPELTVWHAPGEPVPATDAIGQEYQPIAPGDPWGRAWSTSWIHVTAEVPEEYADTTLELVVDLGYTGGPGFTCEGLIHTPDGIPVKGVHPENRYLVLPAGTTTIDLYIEAAANPDVGGTGFDPTPYGDWDSAGDEPIYRLGAIEVLVPEPEVAALRHDLEVAGDLAKSLPSEQARRWQLTAAIGRALDRLDTADIVGTAAAARAELTEALALPATASAHRITAVGHAHIDSAWLWPLRETVRKVARTVSNVCALAEDYPELVFAFSSAQQHAWVRDHHPQVWERLKKAVADGVVVPVGGMWVESDTNMVGAEAMCRQFVQGKRFFLDEYGIETDEVWLPDSFGYAAGLPQIVDQSATTYFLTQKISWNRVNKFPHHTFWWEGIDGTRVFTHFPSADTYNGTIRDEISHASSNYADKAGNNRSLLPFGYGDGGGGPTREMMERIRRTGDLEGSPVVGIDTPAGFFDKAHDELAESAAVWSGELYLELHRGTLTSQHRTKQGNRRNEHLLREAELWAATAAVRHGADYPQEQLDRLWQQVLLLQFHDILPGTSIHWVHREAEQMHAQITAELEELIGNAQQVLAGDGDVAVVFNAAVSERDGVPAMGAARVRDRAKVKVAKQGKGWTISNGLITVTVDASGVLTSVIDHTDDTGETDREVLAGPSNLLQLHQDFPVRWDAWDVDSYYRNNVTDVTGVDTVRTIERGVEITRSVGGSTLVQTITVQPGENRVDFTLDVDWQETEKFLKAAFVLDIAADRSAAETQFGHLFRPTHANTSWDAARFEVAAHRYLHVAEEGYGAALVNESTYGHDVRRVSVGNEIATEARLSLLRAPRYPDPDTDRGEHSFRYALAVEADTTRAVQEGYAINLPPRTVAGQGRAVAPLVSVDNPEIVVSAVKLADDGSGDVIVRLYQATGARSHGVLATDFGAKSVVATDLLERPIGKRRKGASPISADSRAARLKPVLRSGEVELDLRPFQMATLRFTR</sequence>
<evidence type="ECO:0000313" key="7">
    <source>
        <dbReference type="Proteomes" id="UP000886842"/>
    </source>
</evidence>
<dbReference type="GO" id="GO:0009313">
    <property type="term" value="P:oligosaccharide catabolic process"/>
    <property type="evidence" value="ECO:0007669"/>
    <property type="project" value="TreeGrafter"/>
</dbReference>
<dbReference type="InterPro" id="IPR011013">
    <property type="entry name" value="Gal_mutarotase_sf_dom"/>
</dbReference>
<dbReference type="AlphaFoldDB" id="A0A9D1GXR7"/>
<organism evidence="6 7">
    <name type="scientific">Candidatus Avipropionibacterium avicola</name>
    <dbReference type="NCBI Taxonomy" id="2840701"/>
    <lineage>
        <taxon>Bacteria</taxon>
        <taxon>Bacillati</taxon>
        <taxon>Actinomycetota</taxon>
        <taxon>Actinomycetes</taxon>
        <taxon>Propionibacteriales</taxon>
        <taxon>Propionibacteriaceae</taxon>
        <taxon>Propionibacteriaceae incertae sedis</taxon>
        <taxon>Candidatus Avipropionibacterium</taxon>
    </lineage>
</organism>
<dbReference type="PANTHER" id="PTHR46017:SF1">
    <property type="entry name" value="ALPHA-MANNOSIDASE 2C1"/>
    <property type="match status" value="1"/>
</dbReference>
<dbReference type="FunFam" id="1.20.1270.50:FF:000004">
    <property type="entry name" value="alpha-mannosidase 2C1 isoform X1"/>
    <property type="match status" value="1"/>
</dbReference>
<reference evidence="6" key="2">
    <citation type="journal article" date="2021" name="PeerJ">
        <title>Extensive microbial diversity within the chicken gut microbiome revealed by metagenomics and culture.</title>
        <authorList>
            <person name="Gilroy R."/>
            <person name="Ravi A."/>
            <person name="Getino M."/>
            <person name="Pursley I."/>
            <person name="Horton D.L."/>
            <person name="Alikhan N.F."/>
            <person name="Baker D."/>
            <person name="Gharbi K."/>
            <person name="Hall N."/>
            <person name="Watson M."/>
            <person name="Adriaenssens E.M."/>
            <person name="Foster-Nyarko E."/>
            <person name="Jarju S."/>
            <person name="Secka A."/>
            <person name="Antonio M."/>
            <person name="Oren A."/>
            <person name="Chaudhuri R.R."/>
            <person name="La Ragione R."/>
            <person name="Hildebrand F."/>
            <person name="Pallen M.J."/>
        </authorList>
    </citation>
    <scope>NUCLEOTIDE SEQUENCE</scope>
    <source>
        <strain evidence="6">ChiGjej1B1-24693</strain>
    </source>
</reference>
<evidence type="ECO:0000259" key="5">
    <source>
        <dbReference type="SMART" id="SM00872"/>
    </source>
</evidence>
<dbReference type="InterPro" id="IPR054723">
    <property type="entry name" value="Ams1-like_N"/>
</dbReference>
<dbReference type="Gene3D" id="3.20.110.10">
    <property type="entry name" value="Glycoside hydrolase 38, N terminal domain"/>
    <property type="match status" value="1"/>
</dbReference>
<dbReference type="InterPro" id="IPR015341">
    <property type="entry name" value="Glyco_hydro_38_cen"/>
</dbReference>
<proteinExistence type="inferred from homology"/>
<dbReference type="InterPro" id="IPR011682">
    <property type="entry name" value="Glyco_hydro_38_C"/>
</dbReference>
<dbReference type="Pfam" id="PF07748">
    <property type="entry name" value="Glyco_hydro_38C"/>
    <property type="match status" value="1"/>
</dbReference>
<dbReference type="EMBL" id="DVLP01000281">
    <property type="protein sequence ID" value="HIT75791.1"/>
    <property type="molecule type" value="Genomic_DNA"/>
</dbReference>
<evidence type="ECO:0000313" key="6">
    <source>
        <dbReference type="EMBL" id="HIT75791.1"/>
    </source>
</evidence>
<dbReference type="FunFam" id="3.20.110.10:FF:000002">
    <property type="entry name" value="alpha-mannosidase 2C1 isoform X1"/>
    <property type="match status" value="1"/>
</dbReference>
<dbReference type="SUPFAM" id="SSF88688">
    <property type="entry name" value="Families 57/38 glycoside transferase middle domain"/>
    <property type="match status" value="1"/>
</dbReference>
<name>A0A9D1GXR7_9ACTN</name>
<dbReference type="Pfam" id="PF17677">
    <property type="entry name" value="Glyco_hydro38C2"/>
    <property type="match status" value="1"/>
</dbReference>
<gene>
    <name evidence="6" type="ORF">IAA98_09415</name>
</gene>
<keyword evidence="3" id="KW-0378">Hydrolase</keyword>
<dbReference type="SMART" id="SM00872">
    <property type="entry name" value="Alpha-mann_mid"/>
    <property type="match status" value="1"/>
</dbReference>
<dbReference type="InterPro" id="IPR028995">
    <property type="entry name" value="Glyco_hydro_57/38_cen_sf"/>
</dbReference>
<dbReference type="Pfam" id="PF01074">
    <property type="entry name" value="Glyco_hydro_38N"/>
    <property type="match status" value="1"/>
</dbReference>
<dbReference type="Proteomes" id="UP000886842">
    <property type="component" value="Unassembled WGS sequence"/>
</dbReference>
<dbReference type="InterPro" id="IPR037094">
    <property type="entry name" value="Glyco_hydro_38_cen_sf"/>
</dbReference>
<accession>A0A9D1GXR7</accession>
<dbReference type="GO" id="GO:0046872">
    <property type="term" value="F:metal ion binding"/>
    <property type="evidence" value="ECO:0007669"/>
    <property type="project" value="UniProtKB-KW"/>
</dbReference>
<evidence type="ECO:0000256" key="4">
    <source>
        <dbReference type="ARBA" id="ARBA00023295"/>
    </source>
</evidence>